<reference evidence="3 4" key="1">
    <citation type="submission" date="2017-06" db="EMBL/GenBank/DDBJ databases">
        <title>the draft geome sequence of Illustriluteabacillus marina B3227.</title>
        <authorList>
            <person name="He R.-H."/>
            <person name="Du Z.-J."/>
        </authorList>
    </citation>
    <scope>NUCLEOTIDE SEQUENCE [LARGE SCALE GENOMIC DNA]</scope>
    <source>
        <strain evidence="3 4">B3227</strain>
    </source>
</reference>
<dbReference type="Pfam" id="PF11738">
    <property type="entry name" value="DUF3298"/>
    <property type="match status" value="1"/>
</dbReference>
<dbReference type="InterPro" id="IPR037126">
    <property type="entry name" value="PdaC/RsiV-like_sf"/>
</dbReference>
<dbReference type="Gene3D" id="3.90.640.20">
    <property type="entry name" value="Heat-shock cognate protein, ATPase"/>
    <property type="match status" value="1"/>
</dbReference>
<feature type="domain" description="DUF3298" evidence="2">
    <location>
        <begin position="165"/>
        <end position="243"/>
    </location>
</feature>
<dbReference type="Proteomes" id="UP000243524">
    <property type="component" value="Unassembled WGS sequence"/>
</dbReference>
<sequence>MKEVEQMNIYRMFLVTLLISLALGQLYLWYTESDEQSMPVFTEEVVKANATEYEEIRIQPLHKQAKTYELNFQVPVFKDENLTNFFEKQVQTMKTQFLTAIKMYDQVSAERRGSLYITTDIYEGGEGLYSIVIDEESYTGGANVNQRTKVFLVDMKSKELVDRSKIFKDPNQARDVLLPLVEEGLVKQYEGYVLEDELNKWLSQEGYDFSNLYVRDGAFVFKFNKYEVLAGAAGMPEVVIPISEVKDLIDDEWLKRFQSE</sequence>
<dbReference type="AlphaFoldDB" id="A0A2I0QRW2"/>
<dbReference type="InterPro" id="IPR021729">
    <property type="entry name" value="DUF3298"/>
</dbReference>
<accession>A0A2I0QRW2</accession>
<keyword evidence="1" id="KW-0472">Membrane</keyword>
<name>A0A2I0QRW2_9BACI</name>
<evidence type="ECO:0000313" key="4">
    <source>
        <dbReference type="Proteomes" id="UP000243524"/>
    </source>
</evidence>
<gene>
    <name evidence="3" type="ORF">CEY16_10075</name>
</gene>
<keyword evidence="4" id="KW-1185">Reference proteome</keyword>
<protein>
    <recommendedName>
        <fullName evidence="2">DUF3298 domain-containing protein</fullName>
    </recommendedName>
</protein>
<comment type="caution">
    <text evidence="3">The sequence shown here is derived from an EMBL/GenBank/DDBJ whole genome shotgun (WGS) entry which is preliminary data.</text>
</comment>
<organism evidence="3 4">
    <name type="scientific">Halalkalibacillus sediminis</name>
    <dbReference type="NCBI Taxonomy" id="2018042"/>
    <lineage>
        <taxon>Bacteria</taxon>
        <taxon>Bacillati</taxon>
        <taxon>Bacillota</taxon>
        <taxon>Bacilli</taxon>
        <taxon>Bacillales</taxon>
        <taxon>Bacillaceae</taxon>
        <taxon>Halalkalibacillus</taxon>
    </lineage>
</organism>
<evidence type="ECO:0000313" key="3">
    <source>
        <dbReference type="EMBL" id="PKR77085.1"/>
    </source>
</evidence>
<keyword evidence="1" id="KW-1133">Transmembrane helix</keyword>
<feature type="transmembrane region" description="Helical" evidence="1">
    <location>
        <begin position="12"/>
        <end position="30"/>
    </location>
</feature>
<dbReference type="Gene3D" id="3.30.565.40">
    <property type="entry name" value="Fervidobacterium nodosum Rt17-B1 like"/>
    <property type="match status" value="1"/>
</dbReference>
<dbReference type="EMBL" id="PJNH01000003">
    <property type="protein sequence ID" value="PKR77085.1"/>
    <property type="molecule type" value="Genomic_DNA"/>
</dbReference>
<evidence type="ECO:0000259" key="2">
    <source>
        <dbReference type="Pfam" id="PF11738"/>
    </source>
</evidence>
<evidence type="ECO:0000256" key="1">
    <source>
        <dbReference type="SAM" id="Phobius"/>
    </source>
</evidence>
<keyword evidence="1" id="KW-0812">Transmembrane</keyword>
<proteinExistence type="predicted"/>